<dbReference type="EMBL" id="CT573213">
    <property type="protein sequence ID" value="CAJ59415.1"/>
    <property type="molecule type" value="Genomic_DNA"/>
</dbReference>
<reference evidence="2 3" key="1">
    <citation type="journal article" date="2007" name="Genome Res.">
        <title>Genome characteristics of facultatively symbiotic Frankia sp. strains reflect host range and host plant biogeography.</title>
        <authorList>
            <person name="Normand P."/>
            <person name="Lapierre P."/>
            <person name="Tisa L.S."/>
            <person name="Gogarten J.P."/>
            <person name="Alloisio N."/>
            <person name="Bagnarol E."/>
            <person name="Bassi C.A."/>
            <person name="Berry A.M."/>
            <person name="Bickhart D.M."/>
            <person name="Choisne N."/>
            <person name="Couloux A."/>
            <person name="Cournoyer B."/>
            <person name="Cruveiller S."/>
            <person name="Daubin V."/>
            <person name="Demange N."/>
            <person name="Francino M.P."/>
            <person name="Goltsman E."/>
            <person name="Huang Y."/>
            <person name="Kopp O.R."/>
            <person name="Labarre L."/>
            <person name="Lapidus A."/>
            <person name="Lavire C."/>
            <person name="Marechal J."/>
            <person name="Martinez M."/>
            <person name="Mastronunzio J.E."/>
            <person name="Mullin B.C."/>
            <person name="Niemann J."/>
            <person name="Pujic P."/>
            <person name="Rawnsley T."/>
            <person name="Rouy Z."/>
            <person name="Schenowitz C."/>
            <person name="Sellstedt A."/>
            <person name="Tavares F."/>
            <person name="Tomkins J.P."/>
            <person name="Vallenet D."/>
            <person name="Valverde C."/>
            <person name="Wall L.G."/>
            <person name="Wang Y."/>
            <person name="Medigue C."/>
            <person name="Benson D.R."/>
        </authorList>
    </citation>
    <scope>NUCLEOTIDE SEQUENCE [LARGE SCALE GENOMIC DNA]</scope>
    <source>
        <strain evidence="3">DSM 45986 / CECT 9034 / ACN14a</strain>
    </source>
</reference>
<feature type="region of interest" description="Disordered" evidence="1">
    <location>
        <begin position="47"/>
        <end position="72"/>
    </location>
</feature>
<evidence type="ECO:0000256" key="1">
    <source>
        <dbReference type="SAM" id="MobiDB-lite"/>
    </source>
</evidence>
<protein>
    <submittedName>
        <fullName evidence="2">Uncharacterized protein</fullName>
    </submittedName>
</protein>
<dbReference type="HOGENOM" id="CLU_2522687_0_0_11"/>
<feature type="compositionally biased region" description="Basic and acidic residues" evidence="1">
    <location>
        <begin position="14"/>
        <end position="23"/>
    </location>
</feature>
<gene>
    <name evidence="2" type="ordered locus">FRAAL0745</name>
</gene>
<feature type="region of interest" description="Disordered" evidence="1">
    <location>
        <begin position="13"/>
        <end position="32"/>
    </location>
</feature>
<evidence type="ECO:0000313" key="3">
    <source>
        <dbReference type="Proteomes" id="UP000000657"/>
    </source>
</evidence>
<accession>Q0RSP2</accession>
<dbReference type="STRING" id="326424.FRAAL0745"/>
<feature type="compositionally biased region" description="Basic and acidic residues" evidence="1">
    <location>
        <begin position="53"/>
        <end position="64"/>
    </location>
</feature>
<organism evidence="2 3">
    <name type="scientific">Frankia alni (strain DSM 45986 / CECT 9034 / ACN14a)</name>
    <dbReference type="NCBI Taxonomy" id="326424"/>
    <lineage>
        <taxon>Bacteria</taxon>
        <taxon>Bacillati</taxon>
        <taxon>Actinomycetota</taxon>
        <taxon>Actinomycetes</taxon>
        <taxon>Frankiales</taxon>
        <taxon>Frankiaceae</taxon>
        <taxon>Frankia</taxon>
    </lineage>
</organism>
<sequence length="84" mass="8742">MVTGAAFTALARPRGADGCRRTGEAGPGWDDQPTVVCRSARLPALPAGCASPHDLRGEASRRSAEAGPTTPCQVALVRRSGRWV</sequence>
<keyword evidence="3" id="KW-1185">Reference proteome</keyword>
<name>Q0RSP2_FRAAA</name>
<dbReference type="AlphaFoldDB" id="Q0RSP2"/>
<proteinExistence type="predicted"/>
<dbReference type="KEGG" id="fal:FRAAL0745"/>
<dbReference type="Proteomes" id="UP000000657">
    <property type="component" value="Chromosome"/>
</dbReference>
<evidence type="ECO:0000313" key="2">
    <source>
        <dbReference type="EMBL" id="CAJ59415.1"/>
    </source>
</evidence>